<dbReference type="WBParaSite" id="ACOC_0000719401-mRNA-1">
    <property type="protein sequence ID" value="ACOC_0000719401-mRNA-1"/>
    <property type="gene ID" value="ACOC_0000719401"/>
</dbReference>
<feature type="region of interest" description="Disordered" evidence="1">
    <location>
        <begin position="27"/>
        <end position="66"/>
    </location>
</feature>
<evidence type="ECO:0000313" key="4">
    <source>
        <dbReference type="WBParaSite" id="ACOC_0000719401-mRNA-1"/>
    </source>
</evidence>
<organism evidence="4">
    <name type="scientific">Angiostrongylus costaricensis</name>
    <name type="common">Nematode worm</name>
    <dbReference type="NCBI Taxonomy" id="334426"/>
    <lineage>
        <taxon>Eukaryota</taxon>
        <taxon>Metazoa</taxon>
        <taxon>Ecdysozoa</taxon>
        <taxon>Nematoda</taxon>
        <taxon>Chromadorea</taxon>
        <taxon>Rhabditida</taxon>
        <taxon>Rhabditina</taxon>
        <taxon>Rhabditomorpha</taxon>
        <taxon>Strongyloidea</taxon>
        <taxon>Metastrongylidae</taxon>
        <taxon>Angiostrongylus</taxon>
    </lineage>
</organism>
<dbReference type="AlphaFoldDB" id="A0A0R3PPP6"/>
<dbReference type="EMBL" id="UYYA01004014">
    <property type="protein sequence ID" value="VDM58780.1"/>
    <property type="molecule type" value="Genomic_DNA"/>
</dbReference>
<reference evidence="2 3" key="2">
    <citation type="submission" date="2018-11" db="EMBL/GenBank/DDBJ databases">
        <authorList>
            <consortium name="Pathogen Informatics"/>
        </authorList>
    </citation>
    <scope>NUCLEOTIDE SEQUENCE [LARGE SCALE GENOMIC DNA]</scope>
    <source>
        <strain evidence="2 3">Costa Rica</strain>
    </source>
</reference>
<keyword evidence="3" id="KW-1185">Reference proteome</keyword>
<dbReference type="Proteomes" id="UP000267027">
    <property type="component" value="Unassembled WGS sequence"/>
</dbReference>
<evidence type="ECO:0000313" key="2">
    <source>
        <dbReference type="EMBL" id="VDM58780.1"/>
    </source>
</evidence>
<feature type="compositionally biased region" description="Basic and acidic residues" evidence="1">
    <location>
        <begin position="28"/>
        <end position="61"/>
    </location>
</feature>
<gene>
    <name evidence="2" type="ORF">ACOC_LOCUS7195</name>
</gene>
<reference evidence="4" key="1">
    <citation type="submission" date="2017-02" db="UniProtKB">
        <authorList>
            <consortium name="WormBaseParasite"/>
        </authorList>
    </citation>
    <scope>IDENTIFICATION</scope>
</reference>
<evidence type="ECO:0000256" key="1">
    <source>
        <dbReference type="SAM" id="MobiDB-lite"/>
    </source>
</evidence>
<accession>A0A0R3PPP6</accession>
<proteinExistence type="predicted"/>
<name>A0A0R3PPP6_ANGCS</name>
<sequence length="85" mass="9574">MRNALAAISKEARIDFSKPLDWAGITAKRKENEKKMEDSKDLSSDNKQEETGSGEKEETSKSKRSPAAVVYSFDAIIRLVKLKDR</sequence>
<evidence type="ECO:0000313" key="3">
    <source>
        <dbReference type="Proteomes" id="UP000267027"/>
    </source>
</evidence>
<protein>
    <submittedName>
        <fullName evidence="2 4">Uncharacterized protein</fullName>
    </submittedName>
</protein>